<evidence type="ECO:0000313" key="3">
    <source>
        <dbReference type="EMBL" id="REE25014.1"/>
    </source>
</evidence>
<dbReference type="InterPro" id="IPR011089">
    <property type="entry name" value="GmrSD_C"/>
</dbReference>
<comment type="caution">
    <text evidence="3">The sequence shown here is derived from an EMBL/GenBank/DDBJ whole genome shotgun (WGS) entry which is preliminary data.</text>
</comment>
<name>A0A3D9N0C5_9FLAO</name>
<evidence type="ECO:0000313" key="4">
    <source>
        <dbReference type="Proteomes" id="UP000256919"/>
    </source>
</evidence>
<dbReference type="RefSeq" id="WP_115809438.1">
    <property type="nucleotide sequence ID" value="NZ_QREI01000003.1"/>
</dbReference>
<organism evidence="3 4">
    <name type="scientific">Winogradskyella pacifica</name>
    <dbReference type="NCBI Taxonomy" id="664642"/>
    <lineage>
        <taxon>Bacteria</taxon>
        <taxon>Pseudomonadati</taxon>
        <taxon>Bacteroidota</taxon>
        <taxon>Flavobacteriia</taxon>
        <taxon>Flavobacteriales</taxon>
        <taxon>Flavobacteriaceae</taxon>
        <taxon>Winogradskyella</taxon>
    </lineage>
</organism>
<dbReference type="Pfam" id="PF07510">
    <property type="entry name" value="GmrSD_C"/>
    <property type="match status" value="1"/>
</dbReference>
<evidence type="ECO:0000259" key="2">
    <source>
        <dbReference type="Pfam" id="PF07510"/>
    </source>
</evidence>
<sequence>MIDLLENNKQLIDIKSEEITLSKVVSDNLRFNIPLYQRLYVWGEEQINTLLGDIKNAFLTDATKPFFLGGIVVIKNNKKQFDLIDGQQRFTTLWLISKFLNRGGLEQFTYINGNRIENDKSNNFDCRLHFSVRDFANKYFSKHNFILTNSENEELKAISSAEKTIETYFNNESKGIDDIDLNKMSEYIFKNIRLIATEMPINTDENKVFEAMNNRGVQLQQHEILKSRLLHRLQNDPDREKYAMIWDACSVMDEYVEKSLKDTANFTWGELFPDKVAENEDKYEEVPIDILPKLKAIEKKVDSINLLNIINDDQFLTTKDDSNEDKTQYSSEEVRSIITFPMLLLHTLRIFQFKKINDLKPLESAEVKEKNLIKIFEDAFKNENLNDENIVADFFKLLWQVRVRFDKYVIKWVTNPDSNHEETHLIKKLYKSKYKETISIRRVSPDANEKLALLQSMLYHSQELITQYWLTPFLNKVLEDNVDETILFKYLKELDNEMFCNERTVKLKELSFSMLTKNDTEMCGNVDFVTSILNSKNGTKFASYWFYKLDFILWMNRKELILYKTEEVKKLWENYRMTAKNSVEHICPQTQNPHDSDLIYNVSDSEEVKKQKLDDFGNLVLLTSSMNSEYSNKMYAVKRTEFIKKKRLDSLKSDIIFEKNNWNYQNMVAHRVMMIEQFSNYLNN</sequence>
<evidence type="ECO:0000259" key="1">
    <source>
        <dbReference type="Pfam" id="PF03235"/>
    </source>
</evidence>
<feature type="domain" description="GmrSD restriction endonucleases C-terminal" evidence="2">
    <location>
        <begin position="533"/>
        <end position="676"/>
    </location>
</feature>
<dbReference type="PANTHER" id="PTHR35149">
    <property type="entry name" value="SLL5132 PROTEIN"/>
    <property type="match status" value="1"/>
</dbReference>
<dbReference type="EMBL" id="QREI01000003">
    <property type="protein sequence ID" value="REE25014.1"/>
    <property type="molecule type" value="Genomic_DNA"/>
</dbReference>
<keyword evidence="4" id="KW-1185">Reference proteome</keyword>
<accession>A0A3D9N0C5</accession>
<dbReference type="InterPro" id="IPR004919">
    <property type="entry name" value="GmrSD_N"/>
</dbReference>
<dbReference type="Proteomes" id="UP000256919">
    <property type="component" value="Unassembled WGS sequence"/>
</dbReference>
<dbReference type="AlphaFoldDB" id="A0A3D9N0C5"/>
<gene>
    <name evidence="3" type="ORF">DFQ09_103321</name>
</gene>
<dbReference type="OrthoDB" id="9798761at2"/>
<proteinExistence type="predicted"/>
<dbReference type="Pfam" id="PF03235">
    <property type="entry name" value="GmrSD_N"/>
    <property type="match status" value="1"/>
</dbReference>
<dbReference type="PANTHER" id="PTHR35149:SF2">
    <property type="entry name" value="DUF262 DOMAIN-CONTAINING PROTEIN"/>
    <property type="match status" value="1"/>
</dbReference>
<reference evidence="3 4" key="1">
    <citation type="submission" date="2018-07" db="EMBL/GenBank/DDBJ databases">
        <title>Genomic Encyclopedia of Type Strains, Phase III (KMG-III): the genomes of soil and plant-associated and newly described type strains.</title>
        <authorList>
            <person name="Whitman W."/>
        </authorList>
    </citation>
    <scope>NUCLEOTIDE SEQUENCE [LARGE SCALE GENOMIC DNA]</scope>
    <source>
        <strain evidence="3 4">CECT 7948</strain>
    </source>
</reference>
<protein>
    <submittedName>
        <fullName evidence="3">Uncharacterized protein DUF1524</fullName>
    </submittedName>
</protein>
<feature type="domain" description="GmrSD restriction endonucleases N-terminal" evidence="1">
    <location>
        <begin position="22"/>
        <end position="229"/>
    </location>
</feature>